<feature type="region of interest" description="Disordered" evidence="1">
    <location>
        <begin position="217"/>
        <end position="237"/>
    </location>
</feature>
<protein>
    <recommendedName>
        <fullName evidence="3">DUF1510 domain-containing protein</fullName>
    </recommendedName>
</protein>
<evidence type="ECO:0000256" key="2">
    <source>
        <dbReference type="SAM" id="Phobius"/>
    </source>
</evidence>
<keyword evidence="5" id="KW-1185">Reference proteome</keyword>
<proteinExistence type="predicted"/>
<evidence type="ECO:0000259" key="3">
    <source>
        <dbReference type="Pfam" id="PF07423"/>
    </source>
</evidence>
<dbReference type="Pfam" id="PF07423">
    <property type="entry name" value="DUF1510"/>
    <property type="match status" value="1"/>
</dbReference>
<keyword evidence="2" id="KW-0812">Transmembrane</keyword>
<name>A0A1H0V771_9BACI</name>
<dbReference type="OrthoDB" id="2168558at2"/>
<evidence type="ECO:0000313" key="4">
    <source>
        <dbReference type="EMBL" id="SDP74392.1"/>
    </source>
</evidence>
<feature type="transmembrane region" description="Helical" evidence="2">
    <location>
        <begin position="26"/>
        <end position="46"/>
    </location>
</feature>
<evidence type="ECO:0000256" key="1">
    <source>
        <dbReference type="SAM" id="MobiDB-lite"/>
    </source>
</evidence>
<feature type="domain" description="DUF1510" evidence="3">
    <location>
        <begin position="122"/>
        <end position="213"/>
    </location>
</feature>
<dbReference type="AlphaFoldDB" id="A0A1H0V771"/>
<dbReference type="STRING" id="930152.SAMN05216565_10666"/>
<dbReference type="EMBL" id="FNJU01000006">
    <property type="protein sequence ID" value="SDP74392.1"/>
    <property type="molecule type" value="Genomic_DNA"/>
</dbReference>
<accession>A0A1H0V771</accession>
<dbReference type="Proteomes" id="UP000199159">
    <property type="component" value="Unassembled WGS sequence"/>
</dbReference>
<gene>
    <name evidence="4" type="ORF">SAMN05216565_10666</name>
</gene>
<feature type="compositionally biased region" description="Acidic residues" evidence="1">
    <location>
        <begin position="72"/>
        <end position="101"/>
    </location>
</feature>
<keyword evidence="2" id="KW-1133">Transmembrane helix</keyword>
<sequence length="237" mass="26847">MGYDLEKLVEGPRSEKLSKRRRINRILNILIGIVFVLILFFGWKFLLSSNNQESVSGQVEETQDSTNTTEPPVEEDTALGSDDSETEEEPVEEVVEAPEGESTEHEEVTDGDPESNIIRSIKNKAWKPVGTNQTGPHTIVYDKGTPDRLEMEQAISYALGYENSSDLTVWELARDAENRVAATISTKDNSRVYRVYIEWVNEKGWMPLKIDELRKNDSKYYTGSSTNESSTEEDSEE</sequence>
<feature type="region of interest" description="Disordered" evidence="1">
    <location>
        <begin position="57"/>
        <end position="115"/>
    </location>
</feature>
<organism evidence="4 5">
    <name type="scientific">Litchfieldia salsa</name>
    <dbReference type="NCBI Taxonomy" id="930152"/>
    <lineage>
        <taxon>Bacteria</taxon>
        <taxon>Bacillati</taxon>
        <taxon>Bacillota</taxon>
        <taxon>Bacilli</taxon>
        <taxon>Bacillales</taxon>
        <taxon>Bacillaceae</taxon>
        <taxon>Litchfieldia</taxon>
    </lineage>
</organism>
<keyword evidence="2" id="KW-0472">Membrane</keyword>
<reference evidence="5" key="1">
    <citation type="submission" date="2016-10" db="EMBL/GenBank/DDBJ databases">
        <authorList>
            <person name="Varghese N."/>
            <person name="Submissions S."/>
        </authorList>
    </citation>
    <scope>NUCLEOTIDE SEQUENCE [LARGE SCALE GENOMIC DNA]</scope>
    <source>
        <strain evidence="5">IBRC-M10078</strain>
    </source>
</reference>
<dbReference type="RefSeq" id="WP_090854935.1">
    <property type="nucleotide sequence ID" value="NZ_FNJU01000006.1"/>
</dbReference>
<dbReference type="InterPro" id="IPR009988">
    <property type="entry name" value="DUF1510"/>
</dbReference>
<feature type="compositionally biased region" description="Polar residues" evidence="1">
    <location>
        <begin position="57"/>
        <end position="70"/>
    </location>
</feature>
<evidence type="ECO:0000313" key="5">
    <source>
        <dbReference type="Proteomes" id="UP000199159"/>
    </source>
</evidence>